<organism evidence="2 3">
    <name type="scientific">Tropilaelaps mercedesae</name>
    <dbReference type="NCBI Taxonomy" id="418985"/>
    <lineage>
        <taxon>Eukaryota</taxon>
        <taxon>Metazoa</taxon>
        <taxon>Ecdysozoa</taxon>
        <taxon>Arthropoda</taxon>
        <taxon>Chelicerata</taxon>
        <taxon>Arachnida</taxon>
        <taxon>Acari</taxon>
        <taxon>Parasitiformes</taxon>
        <taxon>Mesostigmata</taxon>
        <taxon>Gamasina</taxon>
        <taxon>Dermanyssoidea</taxon>
        <taxon>Laelapidae</taxon>
        <taxon>Tropilaelaps</taxon>
    </lineage>
</organism>
<protein>
    <submittedName>
        <fullName evidence="2">Muscleblind protein 3-like</fullName>
    </submittedName>
</protein>
<proteinExistence type="predicted"/>
<feature type="region of interest" description="Disordered" evidence="1">
    <location>
        <begin position="95"/>
        <end position="147"/>
    </location>
</feature>
<dbReference type="Proteomes" id="UP000192247">
    <property type="component" value="Unassembled WGS sequence"/>
</dbReference>
<keyword evidence="3" id="KW-1185">Reference proteome</keyword>
<dbReference type="EMBL" id="MNPL01009538">
    <property type="protein sequence ID" value="OQR73661.1"/>
    <property type="molecule type" value="Genomic_DNA"/>
</dbReference>
<sequence length="267" mass="26866">SPPPSSAGSSPASAFSPGVPVSVSVTSVPAAVVQGVVPSAVAGLGAPVSVSSVSPVVVNSVTSSSVGQVSATAGQVAPPAGAYWFYSPQLATSTTGGNPLTPQSLQQGAPHQGLHGHSLPTVTAAAAAATSPPPVTPHGQPGNKLTGTASLMATMTSLANVKDSRWLQLEANWLRTGACLPGICTSGVVLKLAILFLFAFDTLNLGISDSFPASSLYPKATGVVREVRCAENFREINVRDPILSASLLILPPTSRYKMAASSLATTQ</sequence>
<dbReference type="InParanoid" id="A0A1V9XJP7"/>
<evidence type="ECO:0000313" key="3">
    <source>
        <dbReference type="Proteomes" id="UP000192247"/>
    </source>
</evidence>
<accession>A0A1V9XJP7</accession>
<name>A0A1V9XJP7_9ACAR</name>
<feature type="compositionally biased region" description="Low complexity" evidence="1">
    <location>
        <begin position="120"/>
        <end position="130"/>
    </location>
</feature>
<comment type="caution">
    <text evidence="2">The sequence shown here is derived from an EMBL/GenBank/DDBJ whole genome shotgun (WGS) entry which is preliminary data.</text>
</comment>
<gene>
    <name evidence="2" type="ORF">BIW11_03533</name>
</gene>
<evidence type="ECO:0000313" key="2">
    <source>
        <dbReference type="EMBL" id="OQR73661.1"/>
    </source>
</evidence>
<evidence type="ECO:0000256" key="1">
    <source>
        <dbReference type="SAM" id="MobiDB-lite"/>
    </source>
</evidence>
<feature type="non-terminal residue" evidence="2">
    <location>
        <position position="1"/>
    </location>
</feature>
<feature type="compositionally biased region" description="Polar residues" evidence="1">
    <location>
        <begin position="95"/>
        <end position="109"/>
    </location>
</feature>
<dbReference type="AlphaFoldDB" id="A0A1V9XJP7"/>
<reference evidence="2 3" key="1">
    <citation type="journal article" date="2017" name="Gigascience">
        <title>Draft genome of the honey bee ectoparasitic mite, Tropilaelaps mercedesae, is shaped by the parasitic life history.</title>
        <authorList>
            <person name="Dong X."/>
            <person name="Armstrong S.D."/>
            <person name="Xia D."/>
            <person name="Makepeace B.L."/>
            <person name="Darby A.C."/>
            <person name="Kadowaki T."/>
        </authorList>
    </citation>
    <scope>NUCLEOTIDE SEQUENCE [LARGE SCALE GENOMIC DNA]</scope>
    <source>
        <strain evidence="2">Wuxi-XJTLU</strain>
    </source>
</reference>